<keyword evidence="2" id="KW-1185">Reference proteome</keyword>
<evidence type="ECO:0000313" key="2">
    <source>
        <dbReference type="Proteomes" id="UP000484015"/>
    </source>
</evidence>
<dbReference type="RefSeq" id="WP_155439550.1">
    <property type="nucleotide sequence ID" value="NZ_WNLA01000008.1"/>
</dbReference>
<organism evidence="1 2">
    <name type="scientific">Pseudoduganella ginsengisoli</name>
    <dbReference type="NCBI Taxonomy" id="1462440"/>
    <lineage>
        <taxon>Bacteria</taxon>
        <taxon>Pseudomonadati</taxon>
        <taxon>Pseudomonadota</taxon>
        <taxon>Betaproteobacteria</taxon>
        <taxon>Burkholderiales</taxon>
        <taxon>Oxalobacteraceae</taxon>
        <taxon>Telluria group</taxon>
        <taxon>Pseudoduganella</taxon>
    </lineage>
</organism>
<dbReference type="EMBL" id="WNLA01000008">
    <property type="protein sequence ID" value="MTW03160.1"/>
    <property type="molecule type" value="Genomic_DNA"/>
</dbReference>
<gene>
    <name evidence="1" type="ORF">GM668_13815</name>
</gene>
<protein>
    <submittedName>
        <fullName evidence="1">Uncharacterized protein</fullName>
    </submittedName>
</protein>
<evidence type="ECO:0000313" key="1">
    <source>
        <dbReference type="EMBL" id="MTW03160.1"/>
    </source>
</evidence>
<accession>A0A6L6Q0J8</accession>
<name>A0A6L6Q0J8_9BURK</name>
<dbReference type="OrthoDB" id="8778482at2"/>
<dbReference type="AlphaFoldDB" id="A0A6L6Q0J8"/>
<reference evidence="1 2" key="1">
    <citation type="submission" date="2019-11" db="EMBL/GenBank/DDBJ databases">
        <title>Type strains purchased from KCTC, JCM and DSMZ.</title>
        <authorList>
            <person name="Lu H."/>
        </authorList>
    </citation>
    <scope>NUCLEOTIDE SEQUENCE [LARGE SCALE GENOMIC DNA]</scope>
    <source>
        <strain evidence="1 2">KCTC 42409</strain>
    </source>
</reference>
<dbReference type="Proteomes" id="UP000484015">
    <property type="component" value="Unassembled WGS sequence"/>
</dbReference>
<sequence length="127" mass="13899">MSNVPPTSFKNVQVTAIPEIDSVTKKVKYKTSFDPDSLTITEFDTVINYQLISPTPADVTIKKVTFKPVTSNQFSEPSIGDSGKIVTFSDANTAKETFNLTLHFADSDGVEFLVDPEVTNEPPVPPM</sequence>
<comment type="caution">
    <text evidence="1">The sequence shown here is derived from an EMBL/GenBank/DDBJ whole genome shotgun (WGS) entry which is preliminary data.</text>
</comment>
<proteinExistence type="predicted"/>